<evidence type="ECO:0000313" key="2">
    <source>
        <dbReference type="Proteomes" id="UP000006729"/>
    </source>
</evidence>
<reference evidence="1 2" key="1">
    <citation type="journal article" date="2006" name="Science">
        <title>The genome of black cottonwood, Populus trichocarpa (Torr. &amp; Gray).</title>
        <authorList>
            <person name="Tuskan G.A."/>
            <person name="Difazio S."/>
            <person name="Jansson S."/>
            <person name="Bohlmann J."/>
            <person name="Grigoriev I."/>
            <person name="Hellsten U."/>
            <person name="Putnam N."/>
            <person name="Ralph S."/>
            <person name="Rombauts S."/>
            <person name="Salamov A."/>
            <person name="Schein J."/>
            <person name="Sterck L."/>
            <person name="Aerts A."/>
            <person name="Bhalerao R.R."/>
            <person name="Bhalerao R.P."/>
            <person name="Blaudez D."/>
            <person name="Boerjan W."/>
            <person name="Brun A."/>
            <person name="Brunner A."/>
            <person name="Busov V."/>
            <person name="Campbell M."/>
            <person name="Carlson J."/>
            <person name="Chalot M."/>
            <person name="Chapman J."/>
            <person name="Chen G.L."/>
            <person name="Cooper D."/>
            <person name="Coutinho P.M."/>
            <person name="Couturier J."/>
            <person name="Covert S."/>
            <person name="Cronk Q."/>
            <person name="Cunningham R."/>
            <person name="Davis J."/>
            <person name="Degroeve S."/>
            <person name="Dejardin A."/>
            <person name="Depamphilis C."/>
            <person name="Detter J."/>
            <person name="Dirks B."/>
            <person name="Dubchak I."/>
            <person name="Duplessis S."/>
            <person name="Ehlting J."/>
            <person name="Ellis B."/>
            <person name="Gendler K."/>
            <person name="Goodstein D."/>
            <person name="Gribskov M."/>
            <person name="Grimwood J."/>
            <person name="Groover A."/>
            <person name="Gunter L."/>
            <person name="Hamberger B."/>
            <person name="Heinze B."/>
            <person name="Helariutta Y."/>
            <person name="Henrissat B."/>
            <person name="Holligan D."/>
            <person name="Holt R."/>
            <person name="Huang W."/>
            <person name="Islam-Faridi N."/>
            <person name="Jones S."/>
            <person name="Jones-Rhoades M."/>
            <person name="Jorgensen R."/>
            <person name="Joshi C."/>
            <person name="Kangasjarvi J."/>
            <person name="Karlsson J."/>
            <person name="Kelleher C."/>
            <person name="Kirkpatrick R."/>
            <person name="Kirst M."/>
            <person name="Kohler A."/>
            <person name="Kalluri U."/>
            <person name="Larimer F."/>
            <person name="Leebens-Mack J."/>
            <person name="Leple J.C."/>
            <person name="Locascio P."/>
            <person name="Lou Y."/>
            <person name="Lucas S."/>
            <person name="Martin F."/>
            <person name="Montanini B."/>
            <person name="Napoli C."/>
            <person name="Nelson D.R."/>
            <person name="Nelson C."/>
            <person name="Nieminen K."/>
            <person name="Nilsson O."/>
            <person name="Pereda V."/>
            <person name="Peter G."/>
            <person name="Philippe R."/>
            <person name="Pilate G."/>
            <person name="Poliakov A."/>
            <person name="Razumovskaya J."/>
            <person name="Richardson P."/>
            <person name="Rinaldi C."/>
            <person name="Ritland K."/>
            <person name="Rouze P."/>
            <person name="Ryaboy D."/>
            <person name="Schmutz J."/>
            <person name="Schrader J."/>
            <person name="Segerman B."/>
            <person name="Shin H."/>
            <person name="Siddiqui A."/>
            <person name="Sterky F."/>
            <person name="Terry A."/>
            <person name="Tsai C.J."/>
            <person name="Uberbacher E."/>
            <person name="Unneberg P."/>
            <person name="Vahala J."/>
            <person name="Wall K."/>
            <person name="Wessler S."/>
            <person name="Yang G."/>
            <person name="Yin T."/>
            <person name="Douglas C."/>
            <person name="Marra M."/>
            <person name="Sandberg G."/>
            <person name="Van de Peer Y."/>
            <person name="Rokhsar D."/>
        </authorList>
    </citation>
    <scope>NUCLEOTIDE SEQUENCE [LARGE SCALE GENOMIC DNA]</scope>
    <source>
        <strain evidence="2">cv. Nisqually</strain>
    </source>
</reference>
<gene>
    <name evidence="1" type="ORF">POPTR_019G014332v4</name>
</gene>
<name>A0ACC0RJI9_POPTR</name>
<proteinExistence type="predicted"/>
<dbReference type="Proteomes" id="UP000006729">
    <property type="component" value="Chromosome 19"/>
</dbReference>
<evidence type="ECO:0000313" key="1">
    <source>
        <dbReference type="EMBL" id="KAI9377022.1"/>
    </source>
</evidence>
<protein>
    <submittedName>
        <fullName evidence="1">Uncharacterized protein</fullName>
    </submittedName>
</protein>
<accession>A0ACC0RJI9</accession>
<dbReference type="EMBL" id="CM009308">
    <property type="protein sequence ID" value="KAI9377022.1"/>
    <property type="molecule type" value="Genomic_DNA"/>
</dbReference>
<comment type="caution">
    <text evidence="1">The sequence shown here is derived from an EMBL/GenBank/DDBJ whole genome shotgun (WGS) entry which is preliminary data.</text>
</comment>
<sequence length="732" mass="81773">MEGVPPSCNEDDVNLTSNQFDFQSPEDSFNISEFLLPADNQGSISCNDQGGQTTDQFPPSFPQTMTTMGDLDGTSSSWINQNEPNWPQAPSRDQQWTDYQLPIMSNQVPAMNQWHQNSNIPQPYPRHGYITPNATTSQHGGFNQPGPSFPAPRIQHFPNQGQVDQAFAIPNIDNMQQENFVPQNFDNSTRSQMDNLQVRGLQNQTATPNASNPGLGTSLQSQNRGLNTQQVEMVRSKDPFWNYIEDRTDGSMKCTFCPHTFANKTSISRIKWHLSGEEGHNVAICLGVPKEVQEAAFLAAYKRQKITASSANVNDCGISTCPQEQNIEINMVGVGEQRISSQAIAGNDEVSMTGMRAQEDRVSKGALESRLRTEPADRALEQSNAVLGNLAGGAGRIQAGVQGVLEQGAGEERINRVRQRTEPVEEDVENSRRSVQVGAGARSSESLKDNKTRGVPLPTSSTKPLGQAFEENTKVIRSLLMDGEVLSMGIYGMGGVGKSTILQHIYNEFLQKPDICNHVWWVTVSQDFSINRLQNLIAKHLDLDLSREDDDLHKAAKLSEKLKKKQKWILILDDLWNNFELHKVGIPEKLEGCKLIITTRSEMICHRMACQHKIKVKPLSDGEAWTLFMEKLGHDIALSPYMERIAKAVARECDGLPLGIITVAGSLRGVDDLHEWRNTLKKLKESEFRDNEVFKLLRFSYDRLGDLALQQCLLYCALFPEDHVIERMQLIA</sequence>
<keyword evidence="2" id="KW-1185">Reference proteome</keyword>
<organism evidence="1 2">
    <name type="scientific">Populus trichocarpa</name>
    <name type="common">Western balsam poplar</name>
    <name type="synonym">Populus balsamifera subsp. trichocarpa</name>
    <dbReference type="NCBI Taxonomy" id="3694"/>
    <lineage>
        <taxon>Eukaryota</taxon>
        <taxon>Viridiplantae</taxon>
        <taxon>Streptophyta</taxon>
        <taxon>Embryophyta</taxon>
        <taxon>Tracheophyta</taxon>
        <taxon>Spermatophyta</taxon>
        <taxon>Magnoliopsida</taxon>
        <taxon>eudicotyledons</taxon>
        <taxon>Gunneridae</taxon>
        <taxon>Pentapetalae</taxon>
        <taxon>rosids</taxon>
        <taxon>fabids</taxon>
        <taxon>Malpighiales</taxon>
        <taxon>Salicaceae</taxon>
        <taxon>Saliceae</taxon>
        <taxon>Populus</taxon>
    </lineage>
</organism>